<evidence type="ECO:0000313" key="1">
    <source>
        <dbReference type="EnsemblPlants" id="KQK96531"/>
    </source>
</evidence>
<keyword evidence="2" id="KW-1185">Reference proteome</keyword>
<dbReference type="Gramene" id="KQK96531">
    <property type="protein sequence ID" value="KQK96531"/>
    <property type="gene ID" value="SETIT_012961mg"/>
</dbReference>
<dbReference type="InParanoid" id="K3YFE3"/>
<dbReference type="Proteomes" id="UP000004995">
    <property type="component" value="Unassembled WGS sequence"/>
</dbReference>
<organism evidence="1 2">
    <name type="scientific">Setaria italica</name>
    <name type="common">Foxtail millet</name>
    <name type="synonym">Panicum italicum</name>
    <dbReference type="NCBI Taxonomy" id="4555"/>
    <lineage>
        <taxon>Eukaryota</taxon>
        <taxon>Viridiplantae</taxon>
        <taxon>Streptophyta</taxon>
        <taxon>Embryophyta</taxon>
        <taxon>Tracheophyta</taxon>
        <taxon>Spermatophyta</taxon>
        <taxon>Magnoliopsida</taxon>
        <taxon>Liliopsida</taxon>
        <taxon>Poales</taxon>
        <taxon>Poaceae</taxon>
        <taxon>PACMAD clade</taxon>
        <taxon>Panicoideae</taxon>
        <taxon>Panicodae</taxon>
        <taxon>Paniceae</taxon>
        <taxon>Cenchrinae</taxon>
        <taxon>Setaria</taxon>
    </lineage>
</organism>
<proteinExistence type="predicted"/>
<protein>
    <submittedName>
        <fullName evidence="1">Uncharacterized protein</fullName>
    </submittedName>
</protein>
<accession>K3YFE3</accession>
<dbReference type="HOGENOM" id="CLU_3320937_0_0_1"/>
<evidence type="ECO:0000313" key="2">
    <source>
        <dbReference type="Proteomes" id="UP000004995"/>
    </source>
</evidence>
<dbReference type="EMBL" id="AGNK02004180">
    <property type="status" value="NOT_ANNOTATED_CDS"/>
    <property type="molecule type" value="Genomic_DNA"/>
</dbReference>
<reference evidence="2" key="1">
    <citation type="journal article" date="2012" name="Nat. Biotechnol.">
        <title>Reference genome sequence of the model plant Setaria.</title>
        <authorList>
            <person name="Bennetzen J.L."/>
            <person name="Schmutz J."/>
            <person name="Wang H."/>
            <person name="Percifield R."/>
            <person name="Hawkins J."/>
            <person name="Pontaroli A.C."/>
            <person name="Estep M."/>
            <person name="Feng L."/>
            <person name="Vaughn J.N."/>
            <person name="Grimwood J."/>
            <person name="Jenkins J."/>
            <person name="Barry K."/>
            <person name="Lindquist E."/>
            <person name="Hellsten U."/>
            <person name="Deshpande S."/>
            <person name="Wang X."/>
            <person name="Wu X."/>
            <person name="Mitros T."/>
            <person name="Triplett J."/>
            <person name="Yang X."/>
            <person name="Ye C.Y."/>
            <person name="Mauro-Herrera M."/>
            <person name="Wang L."/>
            <person name="Li P."/>
            <person name="Sharma M."/>
            <person name="Sharma R."/>
            <person name="Ronald P.C."/>
            <person name="Panaud O."/>
            <person name="Kellogg E.A."/>
            <person name="Brutnell T.P."/>
            <person name="Doust A.N."/>
            <person name="Tuskan G.A."/>
            <person name="Rokhsar D."/>
            <person name="Devos K.M."/>
        </authorList>
    </citation>
    <scope>NUCLEOTIDE SEQUENCE [LARGE SCALE GENOMIC DNA]</scope>
    <source>
        <strain evidence="2">cv. Yugu1</strain>
    </source>
</reference>
<name>K3YFE3_SETIT</name>
<reference evidence="1" key="2">
    <citation type="submission" date="2018-08" db="UniProtKB">
        <authorList>
            <consortium name="EnsemblPlants"/>
        </authorList>
    </citation>
    <scope>IDENTIFICATION</scope>
    <source>
        <strain evidence="1">Yugu1</strain>
    </source>
</reference>
<sequence length="39" mass="4687">MYDGTLVPVLTLRTSKDRILMLYWQLLQPVLMLMLEEFD</sequence>
<dbReference type="AlphaFoldDB" id="K3YFE3"/>
<dbReference type="EnsemblPlants" id="KQK96531">
    <property type="protein sequence ID" value="KQK96531"/>
    <property type="gene ID" value="SETIT_012961mg"/>
</dbReference>